<sequence>MDLNGRKLRKPNIRFSQFKILATGLFIMFGLAVYPTIISPILNPEPWKQFRKDHPPPTDKRY</sequence>
<keyword evidence="1" id="KW-0812">Transmembrane</keyword>
<dbReference type="AlphaFoldDB" id="A0AA39F4G6"/>
<name>A0AA39F4G6_MICHY</name>
<keyword evidence="3" id="KW-1185">Reference proteome</keyword>
<comment type="caution">
    <text evidence="2">The sequence shown here is derived from an EMBL/GenBank/DDBJ whole genome shotgun (WGS) entry which is preliminary data.</text>
</comment>
<accession>A0AA39F4G6</accession>
<reference evidence="2" key="2">
    <citation type="submission" date="2023-03" db="EMBL/GenBank/DDBJ databases">
        <authorList>
            <person name="Inwood S.N."/>
            <person name="Skelly J.G."/>
            <person name="Guhlin J."/>
            <person name="Harrop T.W.R."/>
            <person name="Goldson S.G."/>
            <person name="Dearden P.K."/>
        </authorList>
    </citation>
    <scope>NUCLEOTIDE SEQUENCE</scope>
    <source>
        <strain evidence="2">Lincoln</strain>
        <tissue evidence="2">Whole body</tissue>
    </source>
</reference>
<dbReference type="EMBL" id="JAQQBR010001833">
    <property type="protein sequence ID" value="KAK0162706.1"/>
    <property type="molecule type" value="Genomic_DNA"/>
</dbReference>
<evidence type="ECO:0000256" key="1">
    <source>
        <dbReference type="SAM" id="Phobius"/>
    </source>
</evidence>
<evidence type="ECO:0000313" key="3">
    <source>
        <dbReference type="Proteomes" id="UP001168972"/>
    </source>
</evidence>
<protein>
    <submittedName>
        <fullName evidence="2">Uncharacterized protein</fullName>
    </submittedName>
</protein>
<proteinExistence type="predicted"/>
<organism evidence="2 3">
    <name type="scientific">Microctonus hyperodae</name>
    <name type="common">Parasitoid wasp</name>
    <dbReference type="NCBI Taxonomy" id="165561"/>
    <lineage>
        <taxon>Eukaryota</taxon>
        <taxon>Metazoa</taxon>
        <taxon>Ecdysozoa</taxon>
        <taxon>Arthropoda</taxon>
        <taxon>Hexapoda</taxon>
        <taxon>Insecta</taxon>
        <taxon>Pterygota</taxon>
        <taxon>Neoptera</taxon>
        <taxon>Endopterygota</taxon>
        <taxon>Hymenoptera</taxon>
        <taxon>Apocrita</taxon>
        <taxon>Ichneumonoidea</taxon>
        <taxon>Braconidae</taxon>
        <taxon>Euphorinae</taxon>
        <taxon>Microctonus</taxon>
    </lineage>
</organism>
<keyword evidence="1" id="KW-1133">Transmembrane helix</keyword>
<evidence type="ECO:0000313" key="2">
    <source>
        <dbReference type="EMBL" id="KAK0162706.1"/>
    </source>
</evidence>
<reference evidence="2" key="1">
    <citation type="journal article" date="2023" name="bioRxiv">
        <title>Scaffold-level genome assemblies of two parasitoid biocontrol wasps reveal the parthenogenesis mechanism and an associated novel virus.</title>
        <authorList>
            <person name="Inwood S."/>
            <person name="Skelly J."/>
            <person name="Guhlin J."/>
            <person name="Harrop T."/>
            <person name="Goldson S."/>
            <person name="Dearden P."/>
        </authorList>
    </citation>
    <scope>NUCLEOTIDE SEQUENCE</scope>
    <source>
        <strain evidence="2">Lincoln</strain>
        <tissue evidence="2">Whole body</tissue>
    </source>
</reference>
<dbReference type="Proteomes" id="UP001168972">
    <property type="component" value="Unassembled WGS sequence"/>
</dbReference>
<keyword evidence="1" id="KW-0472">Membrane</keyword>
<feature type="transmembrane region" description="Helical" evidence="1">
    <location>
        <begin position="20"/>
        <end position="42"/>
    </location>
</feature>
<gene>
    <name evidence="2" type="ORF">PV327_006462</name>
</gene>